<accession>A0A915U4T3</accession>
<dbReference type="AlphaFoldDB" id="A0A915U4T3"/>
<evidence type="ECO:0000313" key="1">
    <source>
        <dbReference type="EMBL" id="BCO08272.1"/>
    </source>
</evidence>
<dbReference type="SUPFAM" id="SSF48695">
    <property type="entry name" value="Multiheme cytochromes"/>
    <property type="match status" value="1"/>
</dbReference>
<dbReference type="Gene3D" id="1.20.140.10">
    <property type="entry name" value="Butyryl-CoA Dehydrogenase, subunit A, domain 3"/>
    <property type="match status" value="1"/>
</dbReference>
<dbReference type="EMBL" id="AP024233">
    <property type="protein sequence ID" value="BCO08272.1"/>
    <property type="molecule type" value="Genomic_DNA"/>
</dbReference>
<gene>
    <name evidence="1" type="ORF">GF1_06480</name>
</gene>
<reference evidence="1" key="1">
    <citation type="submission" date="2020-12" db="EMBL/GenBank/DDBJ databases">
        <title>Desulfobium dissulfuricans gen. nov., sp. nov., a novel mesophilic, sulfate-reducing bacterium isolated from a deep-sea hydrothermal vent.</title>
        <authorList>
            <person name="Hashimoto Y."/>
            <person name="Tame A."/>
            <person name="Sawayama S."/>
            <person name="Miyazaki J."/>
            <person name="Takai K."/>
            <person name="Nakagawa S."/>
        </authorList>
    </citation>
    <scope>NUCLEOTIDE SEQUENCE</scope>
    <source>
        <strain evidence="1">GF1</strain>
    </source>
</reference>
<dbReference type="Proteomes" id="UP001063350">
    <property type="component" value="Chromosome"/>
</dbReference>
<sequence length="196" mass="22142">MHEKHVAEQKAGCFDCHVPKQHKKTNYVEAIRQNCAACHPEQHLYQAQLIEGPEREGVPKTPGLMHEVTTNCLACHVRKKDLKGTVVLQGDARTCVSCHKEGHLEMIERWKKEIAEGIKQAVALQKEAFQAIEQAQSDQLSPEVINEARALYEKGLKDLHLVQYGNGVHNKKYSLMVLNNASINFEDAIILIEDEQ</sequence>
<protein>
    <submittedName>
        <fullName evidence="1">Uncharacterized protein</fullName>
    </submittedName>
</protein>
<name>A0A915U4T3_9BACT</name>
<proteinExistence type="predicted"/>
<keyword evidence="2" id="KW-1185">Reference proteome</keyword>
<dbReference type="Gene3D" id="3.90.10.10">
    <property type="entry name" value="Cytochrome C3"/>
    <property type="match status" value="1"/>
</dbReference>
<dbReference type="KEGG" id="ddu:GF1_06480"/>
<dbReference type="InterPro" id="IPR036280">
    <property type="entry name" value="Multihaem_cyt_sf"/>
</dbReference>
<organism evidence="1 2">
    <name type="scientific">Desulfolithobacter dissulfuricans</name>
    <dbReference type="NCBI Taxonomy" id="2795293"/>
    <lineage>
        <taxon>Bacteria</taxon>
        <taxon>Pseudomonadati</taxon>
        <taxon>Thermodesulfobacteriota</taxon>
        <taxon>Desulfobulbia</taxon>
        <taxon>Desulfobulbales</taxon>
        <taxon>Desulfobulbaceae</taxon>
        <taxon>Desulfolithobacter</taxon>
    </lineage>
</organism>
<evidence type="ECO:0000313" key="2">
    <source>
        <dbReference type="Proteomes" id="UP001063350"/>
    </source>
</evidence>
<dbReference type="CDD" id="cd08168">
    <property type="entry name" value="Cytochrom_C3"/>
    <property type="match status" value="1"/>
</dbReference>